<evidence type="ECO:0000256" key="7">
    <source>
        <dbReference type="ARBA" id="ARBA00023049"/>
    </source>
</evidence>
<evidence type="ECO:0000256" key="13">
    <source>
        <dbReference type="ARBA" id="ARBA00071271"/>
    </source>
</evidence>
<dbReference type="CDD" id="cd03890">
    <property type="entry name" value="M20_pepD"/>
    <property type="match status" value="1"/>
</dbReference>
<dbReference type="NCBIfam" id="TIGR01893">
    <property type="entry name" value="aa-his-dipept"/>
    <property type="match status" value="1"/>
</dbReference>
<dbReference type="PANTHER" id="PTHR43501:SF1">
    <property type="entry name" value="CYTOSOL NON-SPECIFIC DIPEPTIDASE"/>
    <property type="match status" value="1"/>
</dbReference>
<dbReference type="EMBL" id="MSCM01000001">
    <property type="protein sequence ID" value="PQJ81215.1"/>
    <property type="molecule type" value="Genomic_DNA"/>
</dbReference>
<dbReference type="PIRSF" id="PIRSF016599">
    <property type="entry name" value="Xaa-His_dipept"/>
    <property type="match status" value="1"/>
</dbReference>
<keyword evidence="5" id="KW-0378">Hydrolase</keyword>
<evidence type="ECO:0000256" key="3">
    <source>
        <dbReference type="ARBA" id="ARBA00022670"/>
    </source>
</evidence>
<proteinExistence type="inferred from homology"/>
<evidence type="ECO:0000256" key="1">
    <source>
        <dbReference type="ARBA" id="ARBA00001941"/>
    </source>
</evidence>
<keyword evidence="7" id="KW-0482">Metalloprotease</keyword>
<dbReference type="FunFam" id="3.40.630.10:FF:000018">
    <property type="entry name" value="Aminoacyl-histidine dipeptidase PepD"/>
    <property type="match status" value="1"/>
</dbReference>
<dbReference type="PRINTS" id="PR00934">
    <property type="entry name" value="XHISDIPTASE"/>
</dbReference>
<evidence type="ECO:0000256" key="9">
    <source>
        <dbReference type="ARBA" id="ARBA00036421"/>
    </source>
</evidence>
<evidence type="ECO:0000256" key="2">
    <source>
        <dbReference type="ARBA" id="ARBA00001947"/>
    </source>
</evidence>
<evidence type="ECO:0000256" key="15">
    <source>
        <dbReference type="ARBA" id="ARBA00076004"/>
    </source>
</evidence>
<dbReference type="PANTHER" id="PTHR43501">
    <property type="entry name" value="CYTOSOL NON-SPECIFIC DIPEPTIDASE"/>
    <property type="match status" value="1"/>
</dbReference>
<dbReference type="GO" id="GO:0070573">
    <property type="term" value="F:metallodipeptidase activity"/>
    <property type="evidence" value="ECO:0007669"/>
    <property type="project" value="TreeGrafter"/>
</dbReference>
<comment type="cofactor">
    <cofactor evidence="1">
        <name>Co(2+)</name>
        <dbReference type="ChEBI" id="CHEBI:48828"/>
    </cofactor>
</comment>
<organism evidence="19 20">
    <name type="scientific">Polaribacter glomeratus</name>
    <dbReference type="NCBI Taxonomy" id="102"/>
    <lineage>
        <taxon>Bacteria</taxon>
        <taxon>Pseudomonadati</taxon>
        <taxon>Bacteroidota</taxon>
        <taxon>Flavobacteriia</taxon>
        <taxon>Flavobacteriales</taxon>
        <taxon>Flavobacteriaceae</taxon>
    </lineage>
</organism>
<evidence type="ECO:0000256" key="4">
    <source>
        <dbReference type="ARBA" id="ARBA00022723"/>
    </source>
</evidence>
<evidence type="ECO:0000313" key="20">
    <source>
        <dbReference type="Proteomes" id="UP000239068"/>
    </source>
</evidence>
<protein>
    <recommendedName>
        <fullName evidence="13">Cytosol non-specific dipeptidase</fullName>
        <ecNumber evidence="10">3.4.13.18</ecNumber>
    </recommendedName>
    <alternativeName>
        <fullName evidence="16">Aminoacyl-histidine dipeptidase</fullName>
    </alternativeName>
    <alternativeName>
        <fullName evidence="15">Beta-alanyl-histidine dipeptidase</fullName>
    </alternativeName>
    <alternativeName>
        <fullName evidence="14">Carnosinase</fullName>
    </alternativeName>
    <alternativeName>
        <fullName evidence="11">Peptidase D</fullName>
    </alternativeName>
    <alternativeName>
        <fullName evidence="17">Xaa-His dipeptidase</fullName>
    </alternativeName>
</protein>
<keyword evidence="6" id="KW-0862">Zinc</keyword>
<dbReference type="RefSeq" id="WP_105019796.1">
    <property type="nucleotide sequence ID" value="NZ_MSCM01000001.1"/>
</dbReference>
<sequence length="488" mass="53336">MSQDIRNQEPKAVWSHFADLNAVPRPSKKEEIVIQFMVDFGKKLHLETFVDKVGNVIIKKHATAGMEDRKTIVMQGHLDMVHQKNSDTDFDFDKEGIKMFVDGDWIKAQGTTLGADNGLGVAAIMAVLSSTEIAHPTIEALFTIDEETGMTGAMGLEGGVLEGEILLNLDTEEDDEIGIGCAGGVDVTATRTYLEDETPENSTAFLITVKGLNGGHSGMDIIKGLGNANKIMNRILFDGFANFGLRIADINGGSLRNAIPRESVATVVIDTISKEPFLFETNELINNIKEEFLTLEANLTIEIQEVISPKKVMDLGVQEGFTKAIYAALNGVYRMSPDVEGLVETSNNIARIIVKDGAIKVGCLTRSSSETNKWDLANSLRACFELAGFDVEFSGTYPGWLPNMNSEILKIVATIYSDLFKEDARVAACHAGLECGILGQNYPKIDMISFGPTIRGAHSPDERAQISSTQKFWKLLLEILKNIPKKNA</sequence>
<evidence type="ECO:0000256" key="14">
    <source>
        <dbReference type="ARBA" id="ARBA00075285"/>
    </source>
</evidence>
<dbReference type="GO" id="GO:0046872">
    <property type="term" value="F:metal ion binding"/>
    <property type="evidence" value="ECO:0007669"/>
    <property type="project" value="UniProtKB-KW"/>
</dbReference>
<comment type="catalytic activity">
    <reaction evidence="9">
        <text>Hydrolysis of dipeptides, preferentially hydrophobic dipeptides including prolyl amino acids.</text>
        <dbReference type="EC" id="3.4.13.18"/>
    </reaction>
</comment>
<comment type="cofactor">
    <cofactor evidence="2">
        <name>Zn(2+)</name>
        <dbReference type="ChEBI" id="CHEBI:29105"/>
    </cofactor>
</comment>
<comment type="caution">
    <text evidence="19">The sequence shown here is derived from an EMBL/GenBank/DDBJ whole genome shotgun (WGS) entry which is preliminary data.</text>
</comment>
<dbReference type="SUPFAM" id="SSF53187">
    <property type="entry name" value="Zn-dependent exopeptidases"/>
    <property type="match status" value="1"/>
</dbReference>
<dbReference type="EC" id="3.4.13.18" evidence="10"/>
<dbReference type="Pfam" id="PF07687">
    <property type="entry name" value="M20_dimer"/>
    <property type="match status" value="1"/>
</dbReference>
<reference evidence="19 20" key="1">
    <citation type="submission" date="2016-12" db="EMBL/GenBank/DDBJ databases">
        <title>Trade-off between light-utilization and light-protection in marine flavobacteria.</title>
        <authorList>
            <person name="Kumagai Y."/>
            <person name="Yoshizawa S."/>
            <person name="Kogure K."/>
            <person name="Iwasaki W."/>
        </authorList>
    </citation>
    <scope>NUCLEOTIDE SEQUENCE [LARGE SCALE GENOMIC DNA]</scope>
    <source>
        <strain evidence="19 20">ATCC 43844</strain>
    </source>
</reference>
<evidence type="ECO:0000256" key="10">
    <source>
        <dbReference type="ARBA" id="ARBA00038976"/>
    </source>
</evidence>
<name>A0A2S7WUF3_9FLAO</name>
<dbReference type="InterPro" id="IPR002933">
    <property type="entry name" value="Peptidase_M20"/>
</dbReference>
<evidence type="ECO:0000256" key="8">
    <source>
        <dbReference type="ARBA" id="ARBA00023285"/>
    </source>
</evidence>
<evidence type="ECO:0000313" key="19">
    <source>
        <dbReference type="EMBL" id="PQJ81215.1"/>
    </source>
</evidence>
<dbReference type="AlphaFoldDB" id="A0A2S7WUF3"/>
<dbReference type="FunFam" id="3.40.630.10:FF:000015">
    <property type="entry name" value="Aminoacyl-histidine dipeptidase PepD"/>
    <property type="match status" value="1"/>
</dbReference>
<dbReference type="GO" id="GO:0005829">
    <property type="term" value="C:cytosol"/>
    <property type="evidence" value="ECO:0007669"/>
    <property type="project" value="TreeGrafter"/>
</dbReference>
<evidence type="ECO:0000256" key="12">
    <source>
        <dbReference type="ARBA" id="ARBA00061423"/>
    </source>
</evidence>
<dbReference type="Gene3D" id="3.40.630.10">
    <property type="entry name" value="Zn peptidases"/>
    <property type="match status" value="2"/>
</dbReference>
<dbReference type="GO" id="GO:0006508">
    <property type="term" value="P:proteolysis"/>
    <property type="evidence" value="ECO:0007669"/>
    <property type="project" value="UniProtKB-KW"/>
</dbReference>
<dbReference type="OrthoDB" id="9773892at2"/>
<evidence type="ECO:0000256" key="11">
    <source>
        <dbReference type="ARBA" id="ARBA00044252"/>
    </source>
</evidence>
<dbReference type="InterPro" id="IPR011650">
    <property type="entry name" value="Peptidase_M20_dimer"/>
</dbReference>
<evidence type="ECO:0000256" key="16">
    <source>
        <dbReference type="ARBA" id="ARBA00077688"/>
    </source>
</evidence>
<dbReference type="Proteomes" id="UP000239068">
    <property type="component" value="Unassembled WGS sequence"/>
</dbReference>
<evidence type="ECO:0000256" key="6">
    <source>
        <dbReference type="ARBA" id="ARBA00022833"/>
    </source>
</evidence>
<gene>
    <name evidence="19" type="ORF">BTO16_00815</name>
</gene>
<keyword evidence="8" id="KW-0170">Cobalt</keyword>
<evidence type="ECO:0000256" key="17">
    <source>
        <dbReference type="ARBA" id="ARBA00078074"/>
    </source>
</evidence>
<comment type="similarity">
    <text evidence="12">Belongs to the peptidase M20C family.</text>
</comment>
<keyword evidence="3" id="KW-0645">Protease</keyword>
<keyword evidence="20" id="KW-1185">Reference proteome</keyword>
<keyword evidence="4" id="KW-0479">Metal-binding</keyword>
<dbReference type="InterPro" id="IPR001160">
    <property type="entry name" value="Peptidase_M20C"/>
</dbReference>
<evidence type="ECO:0000256" key="5">
    <source>
        <dbReference type="ARBA" id="ARBA00022801"/>
    </source>
</evidence>
<feature type="domain" description="Peptidase M20 dimerisation" evidence="18">
    <location>
        <begin position="208"/>
        <end position="289"/>
    </location>
</feature>
<evidence type="ECO:0000259" key="18">
    <source>
        <dbReference type="Pfam" id="PF07687"/>
    </source>
</evidence>
<dbReference type="Pfam" id="PF01546">
    <property type="entry name" value="Peptidase_M20"/>
    <property type="match status" value="1"/>
</dbReference>
<accession>A0A2S7WUF3</accession>